<organism evidence="6 7">
    <name type="scientific">Pseudomonas putida (strain GB-1)</name>
    <dbReference type="NCBI Taxonomy" id="76869"/>
    <lineage>
        <taxon>Bacteria</taxon>
        <taxon>Pseudomonadati</taxon>
        <taxon>Pseudomonadota</taxon>
        <taxon>Gammaproteobacteria</taxon>
        <taxon>Pseudomonadales</taxon>
        <taxon>Pseudomonadaceae</taxon>
        <taxon>Pseudomonas</taxon>
    </lineage>
</organism>
<comment type="similarity">
    <text evidence="1">Belongs to the LysR transcriptional regulatory family.</text>
</comment>
<dbReference type="HOGENOM" id="CLU_039613_6_1_6"/>
<dbReference type="Gene3D" id="1.10.10.10">
    <property type="entry name" value="Winged helix-like DNA-binding domain superfamily/Winged helix DNA-binding domain"/>
    <property type="match status" value="1"/>
</dbReference>
<accession>B0KNM1</accession>
<gene>
    <name evidence="6" type="ordered locus">PputGB1_2243</name>
</gene>
<dbReference type="InterPro" id="IPR000847">
    <property type="entry name" value="LysR_HTH_N"/>
</dbReference>
<dbReference type="Pfam" id="PF00126">
    <property type="entry name" value="HTH_1"/>
    <property type="match status" value="1"/>
</dbReference>
<evidence type="ECO:0000256" key="1">
    <source>
        <dbReference type="ARBA" id="ARBA00009437"/>
    </source>
</evidence>
<dbReference type="Proteomes" id="UP000002157">
    <property type="component" value="Chromosome"/>
</dbReference>
<dbReference type="CDD" id="cd08420">
    <property type="entry name" value="PBP2_CysL_like"/>
    <property type="match status" value="1"/>
</dbReference>
<dbReference type="AlphaFoldDB" id="B0KNM1"/>
<dbReference type="FunFam" id="1.10.10.10:FF:000001">
    <property type="entry name" value="LysR family transcriptional regulator"/>
    <property type="match status" value="1"/>
</dbReference>
<evidence type="ECO:0000256" key="4">
    <source>
        <dbReference type="ARBA" id="ARBA00023163"/>
    </source>
</evidence>
<dbReference type="PRINTS" id="PR00039">
    <property type="entry name" value="HTHLYSR"/>
</dbReference>
<reference evidence="6 7" key="1">
    <citation type="submission" date="2008-01" db="EMBL/GenBank/DDBJ databases">
        <title>Complete sequence of Pseudomonas putida GB-1.</title>
        <authorList>
            <consortium name="US DOE Joint Genome Institute"/>
            <person name="Copeland A."/>
            <person name="Lucas S."/>
            <person name="Lapidus A."/>
            <person name="Barry K."/>
            <person name="Glavina del Rio T."/>
            <person name="Dalin E."/>
            <person name="Tice H."/>
            <person name="Pitluck S."/>
            <person name="Bruce D."/>
            <person name="Goodwin L."/>
            <person name="Chertkov O."/>
            <person name="Brettin T."/>
            <person name="Detter J.C."/>
            <person name="Han C."/>
            <person name="Kuske C.R."/>
            <person name="Schmutz J."/>
            <person name="Larimer F."/>
            <person name="Land M."/>
            <person name="Hauser L."/>
            <person name="Kyrpides N."/>
            <person name="Kim E."/>
            <person name="McCarthy J.K."/>
            <person name="Richardson P."/>
        </authorList>
    </citation>
    <scope>NUCLEOTIDE SEQUENCE [LARGE SCALE GENOMIC DNA]</scope>
    <source>
        <strain evidence="6 7">GB-1</strain>
    </source>
</reference>
<dbReference type="PANTHER" id="PTHR30126">
    <property type="entry name" value="HTH-TYPE TRANSCRIPTIONAL REGULATOR"/>
    <property type="match status" value="1"/>
</dbReference>
<evidence type="ECO:0000256" key="3">
    <source>
        <dbReference type="ARBA" id="ARBA00023125"/>
    </source>
</evidence>
<dbReference type="GO" id="GO:0003700">
    <property type="term" value="F:DNA-binding transcription factor activity"/>
    <property type="evidence" value="ECO:0007669"/>
    <property type="project" value="InterPro"/>
</dbReference>
<dbReference type="eggNOG" id="COG0583">
    <property type="taxonomic scope" value="Bacteria"/>
</dbReference>
<dbReference type="PROSITE" id="PS50931">
    <property type="entry name" value="HTH_LYSR"/>
    <property type="match status" value="1"/>
</dbReference>
<evidence type="ECO:0000256" key="2">
    <source>
        <dbReference type="ARBA" id="ARBA00023015"/>
    </source>
</evidence>
<dbReference type="PANTHER" id="PTHR30126:SF39">
    <property type="entry name" value="HTH-TYPE TRANSCRIPTIONAL REGULATOR CYSL"/>
    <property type="match status" value="1"/>
</dbReference>
<dbReference type="EMBL" id="CP000926">
    <property type="protein sequence ID" value="ABY98144.1"/>
    <property type="molecule type" value="Genomic_DNA"/>
</dbReference>
<dbReference type="Pfam" id="PF03466">
    <property type="entry name" value="LysR_substrate"/>
    <property type="match status" value="1"/>
</dbReference>
<sequence>MTPEQLITFATVAEHGNISHAAQALHLSQPAVSGQLKLLQEAFGEPLYQRAGRGVRLTAAGEQLLAHAERLRETFRQAQALREAMRGLERGTLRIGASTTPASYLLPYLIADFHARHPEVLVTTSHGNTAEIVAALDSVDIALIEGPPGQELPLGTAVTAWREDEIVAIVPSGHPLAGSDQQALASLGAYPLVLRESGSGVRQIVERAFARDGVAMRVALEIAGVEGVKEAVRAGMGVGFVSAMSIRHEDGALHRLQVAPQALVRRFSILVPHAATPSRAASRFLELCVDMQGAGAGEVHSP</sequence>
<dbReference type="SUPFAM" id="SSF46785">
    <property type="entry name" value="Winged helix' DNA-binding domain"/>
    <property type="match status" value="1"/>
</dbReference>
<name>B0KNM1_PSEPG</name>
<protein>
    <submittedName>
        <fullName evidence="6">Transcriptional regulator, LysR family</fullName>
    </submittedName>
</protein>
<evidence type="ECO:0000313" key="6">
    <source>
        <dbReference type="EMBL" id="ABY98144.1"/>
    </source>
</evidence>
<dbReference type="SUPFAM" id="SSF53850">
    <property type="entry name" value="Periplasmic binding protein-like II"/>
    <property type="match status" value="1"/>
</dbReference>
<dbReference type="GO" id="GO:0000976">
    <property type="term" value="F:transcription cis-regulatory region binding"/>
    <property type="evidence" value="ECO:0007669"/>
    <property type="project" value="TreeGrafter"/>
</dbReference>
<evidence type="ECO:0000313" key="7">
    <source>
        <dbReference type="Proteomes" id="UP000002157"/>
    </source>
</evidence>
<dbReference type="KEGG" id="ppg:PputGB1_2243"/>
<feature type="domain" description="HTH lysR-type" evidence="5">
    <location>
        <begin position="1"/>
        <end position="58"/>
    </location>
</feature>
<keyword evidence="2" id="KW-0805">Transcription regulation</keyword>
<dbReference type="Gene3D" id="3.40.190.290">
    <property type="match status" value="1"/>
</dbReference>
<keyword evidence="3" id="KW-0238">DNA-binding</keyword>
<dbReference type="InterPro" id="IPR005119">
    <property type="entry name" value="LysR_subst-bd"/>
</dbReference>
<dbReference type="InterPro" id="IPR036390">
    <property type="entry name" value="WH_DNA-bd_sf"/>
</dbReference>
<keyword evidence="4" id="KW-0804">Transcription</keyword>
<evidence type="ECO:0000259" key="5">
    <source>
        <dbReference type="PROSITE" id="PS50931"/>
    </source>
</evidence>
<dbReference type="InterPro" id="IPR036388">
    <property type="entry name" value="WH-like_DNA-bd_sf"/>
</dbReference>
<proteinExistence type="inferred from homology"/>
<dbReference type="RefSeq" id="WP_012271892.1">
    <property type="nucleotide sequence ID" value="NC_010322.1"/>
</dbReference>